<feature type="compositionally biased region" description="Polar residues" evidence="1">
    <location>
        <begin position="105"/>
        <end position="126"/>
    </location>
</feature>
<protein>
    <submittedName>
        <fullName evidence="2">Uncharacterized protein</fullName>
    </submittedName>
</protein>
<dbReference type="AlphaFoldDB" id="A0A177WP12"/>
<dbReference type="VEuPathDB" id="FungiDB:BDEG_25174"/>
<reference evidence="2 3" key="2">
    <citation type="submission" date="2016-05" db="EMBL/GenBank/DDBJ databases">
        <title>Lineage-specific infection strategies underlie the spectrum of fungal disease in amphibians.</title>
        <authorList>
            <person name="Cuomo C.A."/>
            <person name="Farrer R.A."/>
            <person name="James T."/>
            <person name="Longcore J."/>
            <person name="Birren B."/>
        </authorList>
    </citation>
    <scope>NUCLEOTIDE SEQUENCE [LARGE SCALE GENOMIC DNA]</scope>
    <source>
        <strain evidence="2 3">JEL423</strain>
    </source>
</reference>
<organism evidence="2 3">
    <name type="scientific">Batrachochytrium dendrobatidis (strain JEL423)</name>
    <dbReference type="NCBI Taxonomy" id="403673"/>
    <lineage>
        <taxon>Eukaryota</taxon>
        <taxon>Fungi</taxon>
        <taxon>Fungi incertae sedis</taxon>
        <taxon>Chytridiomycota</taxon>
        <taxon>Chytridiomycota incertae sedis</taxon>
        <taxon>Chytridiomycetes</taxon>
        <taxon>Rhizophydiales</taxon>
        <taxon>Rhizophydiales incertae sedis</taxon>
        <taxon>Batrachochytrium</taxon>
    </lineage>
</organism>
<dbReference type="EMBL" id="DS022306">
    <property type="protein sequence ID" value="OAJ41602.1"/>
    <property type="molecule type" value="Genomic_DNA"/>
</dbReference>
<name>A0A177WP12_BATDL</name>
<feature type="compositionally biased region" description="Basic and acidic residues" evidence="1">
    <location>
        <begin position="127"/>
        <end position="139"/>
    </location>
</feature>
<dbReference type="Proteomes" id="UP000077115">
    <property type="component" value="Unassembled WGS sequence"/>
</dbReference>
<dbReference type="OrthoDB" id="10483735at2759"/>
<accession>A0A177WP12</accession>
<feature type="compositionally biased region" description="Polar residues" evidence="1">
    <location>
        <begin position="74"/>
        <end position="91"/>
    </location>
</feature>
<evidence type="ECO:0000256" key="1">
    <source>
        <dbReference type="SAM" id="MobiDB-lite"/>
    </source>
</evidence>
<reference evidence="2 3" key="1">
    <citation type="submission" date="2006-10" db="EMBL/GenBank/DDBJ databases">
        <title>The Genome Sequence of Batrachochytrium dendrobatidis JEL423.</title>
        <authorList>
            <consortium name="The Broad Institute Genome Sequencing Platform"/>
            <person name="Birren B."/>
            <person name="Lander E."/>
            <person name="Galagan J."/>
            <person name="Cuomo C."/>
            <person name="Devon K."/>
            <person name="Jaffe D."/>
            <person name="Butler J."/>
            <person name="Alvarez P."/>
            <person name="Gnerre S."/>
            <person name="Grabherr M."/>
            <person name="Kleber M."/>
            <person name="Mauceli E."/>
            <person name="Brockman W."/>
            <person name="Young S."/>
            <person name="LaButti K."/>
            <person name="Sykes S."/>
            <person name="DeCaprio D."/>
            <person name="Crawford M."/>
            <person name="Koehrsen M."/>
            <person name="Engels R."/>
            <person name="Montgomery P."/>
            <person name="Pearson M."/>
            <person name="Howarth C."/>
            <person name="Larson L."/>
            <person name="White J."/>
            <person name="O'Leary S."/>
            <person name="Kodira C."/>
            <person name="Zeng Q."/>
            <person name="Yandava C."/>
            <person name="Alvarado L."/>
            <person name="Longcore J."/>
            <person name="James T."/>
        </authorList>
    </citation>
    <scope>NUCLEOTIDE SEQUENCE [LARGE SCALE GENOMIC DNA]</scope>
    <source>
        <strain evidence="2 3">JEL423</strain>
    </source>
</reference>
<evidence type="ECO:0000313" key="3">
    <source>
        <dbReference type="Proteomes" id="UP000077115"/>
    </source>
</evidence>
<sequence length="139" mass="15701">MRFQQAMQLEKHRAVLDDRREEQDKLFVPTREDIHQIYSLNKAWHDPQTLSLLRILSLVKDKVHQRVAVTTVAGSTNSLTVPATDNATPASASHHYHHRPAATFSIHSSPHSVASQNGMPHSLTANDNRDESGRKPQRK</sequence>
<evidence type="ECO:0000313" key="2">
    <source>
        <dbReference type="EMBL" id="OAJ41602.1"/>
    </source>
</evidence>
<feature type="region of interest" description="Disordered" evidence="1">
    <location>
        <begin position="74"/>
        <end position="139"/>
    </location>
</feature>
<proteinExistence type="predicted"/>
<gene>
    <name evidence="2" type="ORF">BDEG_25174</name>
</gene>